<keyword evidence="2 6" id="KW-0689">Ribosomal protein</keyword>
<name>A0A9E2BKB9_PSYF1</name>
<gene>
    <name evidence="6 10" type="primary">rplE</name>
    <name evidence="10" type="ORF">DDT42_00514</name>
</gene>
<reference evidence="10 11" key="1">
    <citation type="journal article" date="2021" name="bioRxiv">
        <title>Unique metabolic strategies in Hadean analogues reveal hints for primordial physiology.</title>
        <authorList>
            <person name="Nobu M.K."/>
            <person name="Nakai R."/>
            <person name="Tamazawa S."/>
            <person name="Mori H."/>
            <person name="Toyoda A."/>
            <person name="Ijiri A."/>
            <person name="Suzuki S."/>
            <person name="Kurokawa K."/>
            <person name="Kamagata Y."/>
            <person name="Tamaki H."/>
        </authorList>
    </citation>
    <scope>NUCLEOTIDE SEQUENCE [LARGE SCALE GENOMIC DNA]</scope>
    <source>
        <strain evidence="10">BS525</strain>
    </source>
</reference>
<evidence type="ECO:0000256" key="2">
    <source>
        <dbReference type="ARBA" id="ARBA00022980"/>
    </source>
</evidence>
<dbReference type="SUPFAM" id="SSF55282">
    <property type="entry name" value="RL5-like"/>
    <property type="match status" value="1"/>
</dbReference>
<dbReference type="InterPro" id="IPR020930">
    <property type="entry name" value="Ribosomal_uL5_bac-type"/>
</dbReference>
<dbReference type="InterPro" id="IPR002132">
    <property type="entry name" value="Ribosomal_uL5"/>
</dbReference>
<keyword evidence="3 6" id="KW-0687">Ribonucleoprotein</keyword>
<dbReference type="GO" id="GO:0019843">
    <property type="term" value="F:rRNA binding"/>
    <property type="evidence" value="ECO:0007669"/>
    <property type="project" value="UniProtKB-UniRule"/>
</dbReference>
<dbReference type="InterPro" id="IPR022803">
    <property type="entry name" value="Ribosomal_uL5_dom_sf"/>
</dbReference>
<dbReference type="FunFam" id="3.30.1440.10:FF:000001">
    <property type="entry name" value="50S ribosomal protein L5"/>
    <property type="match status" value="1"/>
</dbReference>
<dbReference type="Proteomes" id="UP000811545">
    <property type="component" value="Unassembled WGS sequence"/>
</dbReference>
<dbReference type="GO" id="GO:0006412">
    <property type="term" value="P:translation"/>
    <property type="evidence" value="ECO:0007669"/>
    <property type="project" value="UniProtKB-UniRule"/>
</dbReference>
<keyword evidence="6" id="KW-0694">RNA-binding</keyword>
<dbReference type="GO" id="GO:1990904">
    <property type="term" value="C:ribonucleoprotein complex"/>
    <property type="evidence" value="ECO:0007669"/>
    <property type="project" value="UniProtKB-KW"/>
</dbReference>
<comment type="subunit">
    <text evidence="6">Part of the 50S ribosomal subunit; part of the 5S rRNA/L5/L18/L25 subcomplex. Contacts the 5S rRNA and the P site tRNA. Forms a bridge to the 30S subunit in the 70S ribosome.</text>
</comment>
<dbReference type="GO" id="GO:0005840">
    <property type="term" value="C:ribosome"/>
    <property type="evidence" value="ECO:0007669"/>
    <property type="project" value="UniProtKB-KW"/>
</dbReference>
<comment type="function">
    <text evidence="6">This is 1 of the proteins that bind and probably mediate the attachment of the 5S RNA into the large ribosomal subunit, where it forms part of the central protuberance. In the 70S ribosome it contacts protein S13 of the 30S subunit (bridge B1b), connecting the 2 subunits; this bridge is implicated in subunit movement. Contacts the P site tRNA; the 5S rRNA and some of its associated proteins might help stabilize positioning of ribosome-bound tRNAs.</text>
</comment>
<sequence length="180" mass="20351">MSELLDKYRNKVVPQMMAKFGYTNILAVPKLVKITLNRGIGEAKSDSKILDQTVEEIKIIANQKPVVRRAKKSIASFKLRKGMPIGCMVTLRGEKMYEFVDKLINIALPRIRDFKGLSTRSFDGRGNFNTGITEQLIFPEIPYEKVSKIMGMNISVTTTAKTDEEGKALLEFMGFPFIPR</sequence>
<evidence type="ECO:0000256" key="7">
    <source>
        <dbReference type="RuleBase" id="RU003930"/>
    </source>
</evidence>
<evidence type="ECO:0000259" key="8">
    <source>
        <dbReference type="Pfam" id="PF00281"/>
    </source>
</evidence>
<keyword evidence="6" id="KW-0820">tRNA-binding</keyword>
<evidence type="ECO:0000256" key="3">
    <source>
        <dbReference type="ARBA" id="ARBA00023274"/>
    </source>
</evidence>
<proteinExistence type="inferred from homology"/>
<organism evidence="10 11">
    <name type="scientific">Psychracetigena formicireducens</name>
    <dbReference type="NCBI Taxonomy" id="2986056"/>
    <lineage>
        <taxon>Bacteria</taxon>
        <taxon>Bacillati</taxon>
        <taxon>Candidatus Lithacetigenota</taxon>
        <taxon>Candidatus Psychracetigena</taxon>
    </lineage>
</organism>
<dbReference type="Gene3D" id="3.30.1440.10">
    <property type="match status" value="1"/>
</dbReference>
<evidence type="ECO:0000256" key="1">
    <source>
        <dbReference type="ARBA" id="ARBA00008553"/>
    </source>
</evidence>
<evidence type="ECO:0000256" key="4">
    <source>
        <dbReference type="ARBA" id="ARBA00035245"/>
    </source>
</evidence>
<feature type="domain" description="Large ribosomal subunit protein uL5 N-terminal" evidence="8">
    <location>
        <begin position="24"/>
        <end position="80"/>
    </location>
</feature>
<evidence type="ECO:0000313" key="10">
    <source>
        <dbReference type="EMBL" id="MBT9144669.1"/>
    </source>
</evidence>
<evidence type="ECO:0000256" key="5">
    <source>
        <dbReference type="ARBA" id="ARBA00058604"/>
    </source>
</evidence>
<comment type="function">
    <text evidence="5">This is one of the proteins that bind and probably mediate the attachment of the 5S RNA into the large ribosomal subunit, where it forms part of the central protuberance. In the 70S ribosome it contacts protein S13 of the 30S subunit (bridge B1b), connecting the 2 subunits; this bridge is implicated in subunit movement. Contacts the P site tRNA; the 5S rRNA and some of its associated proteins might help stabilize positioning of ribosome-bound tRNAs.</text>
</comment>
<comment type="caution">
    <text evidence="10">The sequence shown here is derived from an EMBL/GenBank/DDBJ whole genome shotgun (WGS) entry which is preliminary data.</text>
</comment>
<protein>
    <recommendedName>
        <fullName evidence="4 6">Large ribosomal subunit protein uL5</fullName>
    </recommendedName>
</protein>
<dbReference type="PIRSF" id="PIRSF002161">
    <property type="entry name" value="Ribosomal_L5"/>
    <property type="match status" value="1"/>
</dbReference>
<dbReference type="Pfam" id="PF00673">
    <property type="entry name" value="Ribosomal_L5_C"/>
    <property type="match status" value="1"/>
</dbReference>
<dbReference type="NCBIfam" id="NF000585">
    <property type="entry name" value="PRK00010.1"/>
    <property type="match status" value="1"/>
</dbReference>
<accession>A0A9E2BKB9</accession>
<evidence type="ECO:0000259" key="9">
    <source>
        <dbReference type="Pfam" id="PF00673"/>
    </source>
</evidence>
<dbReference type="EMBL" id="QLTW01000016">
    <property type="protein sequence ID" value="MBT9144669.1"/>
    <property type="molecule type" value="Genomic_DNA"/>
</dbReference>
<dbReference type="PANTHER" id="PTHR11994">
    <property type="entry name" value="60S RIBOSOMAL PROTEIN L11-RELATED"/>
    <property type="match status" value="1"/>
</dbReference>
<evidence type="ECO:0000313" key="11">
    <source>
        <dbReference type="Proteomes" id="UP000811545"/>
    </source>
</evidence>
<dbReference type="GO" id="GO:0000049">
    <property type="term" value="F:tRNA binding"/>
    <property type="evidence" value="ECO:0007669"/>
    <property type="project" value="UniProtKB-UniRule"/>
</dbReference>
<dbReference type="InterPro" id="IPR031309">
    <property type="entry name" value="Ribosomal_uL5_C"/>
</dbReference>
<evidence type="ECO:0000256" key="6">
    <source>
        <dbReference type="HAMAP-Rule" id="MF_01333"/>
    </source>
</evidence>
<dbReference type="GO" id="GO:0003735">
    <property type="term" value="F:structural constituent of ribosome"/>
    <property type="evidence" value="ECO:0007669"/>
    <property type="project" value="InterPro"/>
</dbReference>
<feature type="domain" description="Large ribosomal subunit protein uL5 C-terminal" evidence="9">
    <location>
        <begin position="84"/>
        <end position="177"/>
    </location>
</feature>
<dbReference type="InterPro" id="IPR031310">
    <property type="entry name" value="Ribosomal_uL5_N"/>
</dbReference>
<dbReference type="AlphaFoldDB" id="A0A9E2BKB9"/>
<keyword evidence="6" id="KW-0699">rRNA-binding</keyword>
<comment type="similarity">
    <text evidence="1 6 7">Belongs to the universal ribosomal protein uL5 family.</text>
</comment>
<dbReference type="Pfam" id="PF00281">
    <property type="entry name" value="Ribosomal_L5"/>
    <property type="match status" value="1"/>
</dbReference>
<dbReference type="HAMAP" id="MF_01333_B">
    <property type="entry name" value="Ribosomal_uL5_B"/>
    <property type="match status" value="1"/>
</dbReference>